<accession>A0A9P1L130</accession>
<name>A0A9P1L130_PARSO</name>
<dbReference type="Pfam" id="PF13365">
    <property type="entry name" value="Trypsin_2"/>
    <property type="match status" value="1"/>
</dbReference>
<reference evidence="2" key="1">
    <citation type="submission" date="2015-01" db="EMBL/GenBank/DDBJ databases">
        <authorList>
            <person name="Aslett A.Martin."/>
            <person name="De Silva Nishadi"/>
        </authorList>
    </citation>
    <scope>NUCLEOTIDE SEQUENCE [LARGE SCALE GENOMIC DNA]</scope>
    <source>
        <strain evidence="2">UMC4404</strain>
    </source>
</reference>
<dbReference type="SUPFAM" id="SSF50494">
    <property type="entry name" value="Trypsin-like serine proteases"/>
    <property type="match status" value="1"/>
</dbReference>
<dbReference type="Proteomes" id="UP000049685">
    <property type="component" value="Unassembled WGS sequence"/>
</dbReference>
<dbReference type="InterPro" id="IPR009003">
    <property type="entry name" value="Peptidase_S1_PA"/>
</dbReference>
<gene>
    <name evidence="1" type="ORF">UMC4404_12281</name>
</gene>
<dbReference type="Gene3D" id="2.40.10.120">
    <property type="match status" value="1"/>
</dbReference>
<evidence type="ECO:0000313" key="2">
    <source>
        <dbReference type="Proteomes" id="UP000049685"/>
    </source>
</evidence>
<organism evidence="1 2">
    <name type="scientific">Paraclostridium sordellii</name>
    <name type="common">Clostridium sordellii</name>
    <dbReference type="NCBI Taxonomy" id="1505"/>
    <lineage>
        <taxon>Bacteria</taxon>
        <taxon>Bacillati</taxon>
        <taxon>Bacillota</taxon>
        <taxon>Clostridia</taxon>
        <taxon>Peptostreptococcales</taxon>
        <taxon>Peptostreptococcaceae</taxon>
        <taxon>Paraclostridium</taxon>
    </lineage>
</organism>
<comment type="caution">
    <text evidence="1">The sequence shown here is derived from an EMBL/GenBank/DDBJ whole genome shotgun (WGS) entry which is preliminary data.</text>
</comment>
<protein>
    <submittedName>
        <fullName evidence="1">V8-like Glu-specific endopeptidase</fullName>
    </submittedName>
</protein>
<dbReference type="EMBL" id="CDNY01000003">
    <property type="protein sequence ID" value="CEO33248.1"/>
    <property type="molecule type" value="Genomic_DNA"/>
</dbReference>
<sequence length="1300" mass="154273">MMTNIDKERIEKCVVQIECVNKLNDEDKSIGSGFFVDKNIVVTASHVINKYYETPSQYYINIIPINAGLDKDIKVSRVINEMDYNNYISILELEEVVEDINPIKFTLGYEIQRGDDYFSFGHPAGKRDVGLPVESKISTTINEHQSRKADWDLNISTERLKNFTGFSGSPVIINNMLVGIIQIESTANGEAMSIGMSSIGKMKDFIPLEYCKDYSDVFFIKKLMQRDGHKIHTINDMETRLKEITNPSITLDFFEIDDEEFKEKFKGCLTNNMYIVGRSREETLYCILNELKYSIEEEKVIVVEDEKSWENLKDIVKGYILIPNFYVGEIVAIRNNINIFIYGDDEHCTIPNKIQLRRRTRRTIIKKLEGLGIDSKTAYEYAEKTNGLFIPLKRKLFNGKYNILPTWHNNKENISFVTALLCGKWTESQGDKAIIEKISGKSYDEFIFDLQPFTRGSEPFLVEVVGYGERRYQLANIELAWELLDYRIDKIIWNRFKELSYEVITEISPIFYKPLEDYYIENIKSDKSKYSDYLKQGMIRSLIFRSIYRGNEHQFEIDSIVKDILSKINSKEGWAYFSQFFTELCEASPKSVIDRLENEYKNKTGLIELFGISSNGVFAKNYYTHIIWAVEQLLLYDEYAPKAIKWLFYMDNINLEYKISNSPRNTLRDIFCAWYNVSVLSSKTKIILAEQFIKQYENSWDLFFNELPNKHQVIDSTMSRPKYREFNEINQPTSKEVYDVYISYANLCIEYTNNNISRWINLINEFNIFPNDILYKILEKLTNNISIMNDFEKRIIKDKIREELYRHRYFSDSGWSMDESRLQNLEKLLISIEFEDEVYEYIYLFQDIYNLPILNPIPYSKENSNRNENEILKKEEVKKAFINIKNYNLDLIKLIQLIDKKNYSILGAYIAEYYTDRIFDIMIYNKFLSIEGIDDVILGYIRWIYQNSDKSIIKKIKSTLRGYNENYDLYVRVLSMEKLVYSKHPEIMNENENIKNLYWRKPISRFNISKDRDTLNWVLGELKKYNNILSYIECIYDGLDIFDSEEVLKYMIKLDEFKNIVPFNHMTSYYINEIIDRIEEDFKYSVDKYYEIAKLELSLNGIIEWNKMKCTQYIFKTNPIEYAEIINMVFLHEGERKDDIEEDQKKRSESIFNLYYDAVFCPCEEDGNVDLDKLKKWVEKFKEKLEDQKQLNLLGHELGRLFAYSPMGKDGYYPHEAIRSIIEELEDESLRHSYIVAECNKRGVYSPDAGRTEKEIALKYKENAENIRWLYPETAKIYDDLYERYYHQSELERERAEHEW</sequence>
<dbReference type="RefSeq" id="WP_057558430.1">
    <property type="nucleotide sequence ID" value="NZ_CDNY01000003.1"/>
</dbReference>
<evidence type="ECO:0000313" key="1">
    <source>
        <dbReference type="EMBL" id="CEO33248.1"/>
    </source>
</evidence>
<proteinExistence type="predicted"/>